<organism evidence="2 3">
    <name type="scientific">Olivibacter oleidegradans</name>
    <dbReference type="NCBI Taxonomy" id="760123"/>
    <lineage>
        <taxon>Bacteria</taxon>
        <taxon>Pseudomonadati</taxon>
        <taxon>Bacteroidota</taxon>
        <taxon>Sphingobacteriia</taxon>
        <taxon>Sphingobacteriales</taxon>
        <taxon>Sphingobacteriaceae</taxon>
        <taxon>Olivibacter</taxon>
    </lineage>
</organism>
<feature type="compositionally biased region" description="Gly residues" evidence="1">
    <location>
        <begin position="271"/>
        <end position="282"/>
    </location>
</feature>
<feature type="region of interest" description="Disordered" evidence="1">
    <location>
        <begin position="267"/>
        <end position="292"/>
    </location>
</feature>
<gene>
    <name evidence="2" type="ORF">ACFFI0_01475</name>
</gene>
<dbReference type="PROSITE" id="PS51257">
    <property type="entry name" value="PROKAR_LIPOPROTEIN"/>
    <property type="match status" value="1"/>
</dbReference>
<evidence type="ECO:0000256" key="1">
    <source>
        <dbReference type="SAM" id="MobiDB-lite"/>
    </source>
</evidence>
<dbReference type="RefSeq" id="WP_377476548.1">
    <property type="nucleotide sequence ID" value="NZ_JBHLWO010000001.1"/>
</dbReference>
<evidence type="ECO:0008006" key="4">
    <source>
        <dbReference type="Google" id="ProtNLM"/>
    </source>
</evidence>
<accession>A0ABV6HDI7</accession>
<dbReference type="EMBL" id="JBHLWO010000001">
    <property type="protein sequence ID" value="MFC0316951.1"/>
    <property type="molecule type" value="Genomic_DNA"/>
</dbReference>
<reference evidence="2 3" key="1">
    <citation type="submission" date="2024-09" db="EMBL/GenBank/DDBJ databases">
        <authorList>
            <person name="Sun Q."/>
            <person name="Mori K."/>
        </authorList>
    </citation>
    <scope>NUCLEOTIDE SEQUENCE [LARGE SCALE GENOMIC DNA]</scope>
    <source>
        <strain evidence="2 3">CCM 7765</strain>
    </source>
</reference>
<proteinExistence type="predicted"/>
<sequence length="491" mass="53168">MRNIFYISYFLLPLLLFSCKKETRIEGKVNQSHKLTIAEARNHIKATLPTNRVALARTSQEKTDSTDLVVNWTAAGQNTSGEYSFVEVPIKTAITNVNLYGAEQYNENENATRVAYSYSTLLIYKDSSNNNANSYIVTYLPSIDYIQNHNRPIGRNRIADLSNEFSGYIEYKDLDGNPKQLFTIEKGKVTSSMILSNTRPIQTKTSSNSKSLAAAAASCQTVCIPIIQTVCVGPGGGQGPRDKDQICTTTQVGNNCNTVCSGGPTGPPPGGGGGNTGGGTGGSNNPDIKNQAQNPCLKATVDQLLNSQNIEGTMAEILNNFLDKNEVNLTIQEGITQGNKVAHLSDNKLTKYMDPNHNITKRVYSATITIDQSLLPTISKEGVATALIHEVLHAYLDYNSISFDQAAAQHNYIAANYIGTMAAFLQNKYGVPANDAVALAWGGLAETTLYKNATSFQMPDNTTVSKEDLAHTYGDYMGGVDKPNKGKPLCN</sequence>
<protein>
    <recommendedName>
        <fullName evidence="4">SprT-like family protein</fullName>
    </recommendedName>
</protein>
<name>A0ABV6HDI7_9SPHI</name>
<evidence type="ECO:0000313" key="3">
    <source>
        <dbReference type="Proteomes" id="UP001589774"/>
    </source>
</evidence>
<dbReference type="Proteomes" id="UP001589774">
    <property type="component" value="Unassembled WGS sequence"/>
</dbReference>
<keyword evidence="3" id="KW-1185">Reference proteome</keyword>
<evidence type="ECO:0000313" key="2">
    <source>
        <dbReference type="EMBL" id="MFC0316951.1"/>
    </source>
</evidence>
<comment type="caution">
    <text evidence="2">The sequence shown here is derived from an EMBL/GenBank/DDBJ whole genome shotgun (WGS) entry which is preliminary data.</text>
</comment>